<dbReference type="PROSITE" id="PS50011">
    <property type="entry name" value="PROTEIN_KINASE_DOM"/>
    <property type="match status" value="1"/>
</dbReference>
<dbReference type="Gene3D" id="1.10.510.10">
    <property type="entry name" value="Transferase(Phosphotransferase) domain 1"/>
    <property type="match status" value="1"/>
</dbReference>
<evidence type="ECO:0000313" key="4">
    <source>
        <dbReference type="Proteomes" id="UP001438707"/>
    </source>
</evidence>
<protein>
    <recommendedName>
        <fullName evidence="2">Protein kinase domain-containing protein</fullName>
    </recommendedName>
</protein>
<organism evidence="3 4">
    <name type="scientific">Apatococcus lobatus</name>
    <dbReference type="NCBI Taxonomy" id="904363"/>
    <lineage>
        <taxon>Eukaryota</taxon>
        <taxon>Viridiplantae</taxon>
        <taxon>Chlorophyta</taxon>
        <taxon>core chlorophytes</taxon>
        <taxon>Trebouxiophyceae</taxon>
        <taxon>Chlorellales</taxon>
        <taxon>Chlorellaceae</taxon>
        <taxon>Apatococcus</taxon>
    </lineage>
</organism>
<feature type="binding site" evidence="1">
    <location>
        <position position="248"/>
    </location>
    <ligand>
        <name>ATP</name>
        <dbReference type="ChEBI" id="CHEBI:30616"/>
    </ligand>
</feature>
<keyword evidence="4" id="KW-1185">Reference proteome</keyword>
<sequence>MATVYGLNQVAKVLHIGVECVGGGSGRSTSFMELVLRLKGPSDPDHMSRRIVGAGGVWGTWQFELTRGSKLEHLLHNPQSKDAIVLALQQVYGDAVMDEAPLLVLSNYDCTVFQKRSPNVMDKRLWASEPVWWDSQRPSARACWLQAFQTAKGMADWCLPRQAVPQTLGGCSIPIPQLEPLEPQQPLKRKFQEQGKAFGLADGSAAAYIASEAELSFQELGVTDAILGEGQHGRTLLGQVNGKQYAVKLYNIRLPEAIPAYHNEKHCLNALQDCPGVVQLHAAGRLQETAYPCIVTVAAGNPCQCLSGQQRIAARQAILQLHGAGAAHGDIRLSNILFNTDDKCKLVDFAHCTLEADEQSKAKDLEWLKALP</sequence>
<keyword evidence="1" id="KW-0547">Nucleotide-binding</keyword>
<name>A0AAW1Q601_9CHLO</name>
<feature type="domain" description="Protein kinase" evidence="2">
    <location>
        <begin position="221"/>
        <end position="372"/>
    </location>
</feature>
<dbReference type="AlphaFoldDB" id="A0AAW1Q601"/>
<dbReference type="EMBL" id="JALJOS010000075">
    <property type="protein sequence ID" value="KAK9817326.1"/>
    <property type="molecule type" value="Genomic_DNA"/>
</dbReference>
<dbReference type="InterPro" id="IPR011009">
    <property type="entry name" value="Kinase-like_dom_sf"/>
</dbReference>
<gene>
    <name evidence="3" type="ORF">WJX74_005231</name>
</gene>
<keyword evidence="1" id="KW-0067">ATP-binding</keyword>
<dbReference type="GO" id="GO:0005524">
    <property type="term" value="F:ATP binding"/>
    <property type="evidence" value="ECO:0007669"/>
    <property type="project" value="UniProtKB-UniRule"/>
</dbReference>
<dbReference type="InterPro" id="IPR052396">
    <property type="entry name" value="Meiotic_Drive_Suppr_Kinase"/>
</dbReference>
<dbReference type="Proteomes" id="UP001438707">
    <property type="component" value="Unassembled WGS sequence"/>
</dbReference>
<comment type="caution">
    <text evidence="3">The sequence shown here is derived from an EMBL/GenBank/DDBJ whole genome shotgun (WGS) entry which is preliminary data.</text>
</comment>
<proteinExistence type="predicted"/>
<reference evidence="3 4" key="1">
    <citation type="journal article" date="2024" name="Nat. Commun.">
        <title>Phylogenomics reveals the evolutionary origins of lichenization in chlorophyte algae.</title>
        <authorList>
            <person name="Puginier C."/>
            <person name="Libourel C."/>
            <person name="Otte J."/>
            <person name="Skaloud P."/>
            <person name="Haon M."/>
            <person name="Grisel S."/>
            <person name="Petersen M."/>
            <person name="Berrin J.G."/>
            <person name="Delaux P.M."/>
            <person name="Dal Grande F."/>
            <person name="Keller J."/>
        </authorList>
    </citation>
    <scope>NUCLEOTIDE SEQUENCE [LARGE SCALE GENOMIC DNA]</scope>
    <source>
        <strain evidence="3 4">SAG 2145</strain>
    </source>
</reference>
<dbReference type="GO" id="GO:0004672">
    <property type="term" value="F:protein kinase activity"/>
    <property type="evidence" value="ECO:0007669"/>
    <property type="project" value="InterPro"/>
</dbReference>
<accession>A0AAW1Q601</accession>
<dbReference type="PROSITE" id="PS00107">
    <property type="entry name" value="PROTEIN_KINASE_ATP"/>
    <property type="match status" value="1"/>
</dbReference>
<dbReference type="PANTHER" id="PTHR37171:SF1">
    <property type="entry name" value="SERINE_THREONINE-PROTEIN KINASE YRZF-RELATED"/>
    <property type="match status" value="1"/>
</dbReference>
<dbReference type="Pfam" id="PF06293">
    <property type="entry name" value="Kdo"/>
    <property type="match status" value="1"/>
</dbReference>
<dbReference type="InterPro" id="IPR000719">
    <property type="entry name" value="Prot_kinase_dom"/>
</dbReference>
<dbReference type="InterPro" id="IPR017441">
    <property type="entry name" value="Protein_kinase_ATP_BS"/>
</dbReference>
<evidence type="ECO:0000256" key="1">
    <source>
        <dbReference type="PROSITE-ProRule" id="PRU10141"/>
    </source>
</evidence>
<dbReference type="PANTHER" id="PTHR37171">
    <property type="entry name" value="SERINE/THREONINE-PROTEIN KINASE YRZF-RELATED"/>
    <property type="match status" value="1"/>
</dbReference>
<dbReference type="SUPFAM" id="SSF56112">
    <property type="entry name" value="Protein kinase-like (PK-like)"/>
    <property type="match status" value="1"/>
</dbReference>
<evidence type="ECO:0000259" key="2">
    <source>
        <dbReference type="PROSITE" id="PS50011"/>
    </source>
</evidence>
<evidence type="ECO:0000313" key="3">
    <source>
        <dbReference type="EMBL" id="KAK9817326.1"/>
    </source>
</evidence>